<keyword evidence="1" id="KW-0805">Transcription regulation</keyword>
<dbReference type="SMART" id="SM00342">
    <property type="entry name" value="HTH_ARAC"/>
    <property type="match status" value="1"/>
</dbReference>
<dbReference type="PROSITE" id="PS01124">
    <property type="entry name" value="HTH_ARAC_FAMILY_2"/>
    <property type="match status" value="1"/>
</dbReference>
<reference evidence="5 6" key="1">
    <citation type="submission" date="2021-01" db="EMBL/GenBank/DDBJ databases">
        <title>Whole genome shotgun sequence of Verrucosispora andamanensis NBRC 109075.</title>
        <authorList>
            <person name="Komaki H."/>
            <person name="Tamura T."/>
        </authorList>
    </citation>
    <scope>NUCLEOTIDE SEQUENCE [LARGE SCALE GENOMIC DNA]</scope>
    <source>
        <strain evidence="5 6">NBRC 109075</strain>
    </source>
</reference>
<dbReference type="InterPro" id="IPR018060">
    <property type="entry name" value="HTH_AraC"/>
</dbReference>
<dbReference type="EMBL" id="BOOZ01000002">
    <property type="protein sequence ID" value="GIJ06978.1"/>
    <property type="molecule type" value="Genomic_DNA"/>
</dbReference>
<dbReference type="Gene3D" id="1.10.10.60">
    <property type="entry name" value="Homeodomain-like"/>
    <property type="match status" value="1"/>
</dbReference>
<dbReference type="PRINTS" id="PR00032">
    <property type="entry name" value="HTHARAC"/>
</dbReference>
<evidence type="ECO:0000256" key="2">
    <source>
        <dbReference type="ARBA" id="ARBA00023125"/>
    </source>
</evidence>
<keyword evidence="6" id="KW-1185">Reference proteome</keyword>
<dbReference type="PANTHER" id="PTHR43280">
    <property type="entry name" value="ARAC-FAMILY TRANSCRIPTIONAL REGULATOR"/>
    <property type="match status" value="1"/>
</dbReference>
<evidence type="ECO:0000256" key="3">
    <source>
        <dbReference type="ARBA" id="ARBA00023163"/>
    </source>
</evidence>
<keyword evidence="2" id="KW-0238">DNA-binding</keyword>
<evidence type="ECO:0000259" key="4">
    <source>
        <dbReference type="PROSITE" id="PS01124"/>
    </source>
</evidence>
<dbReference type="Pfam" id="PF14525">
    <property type="entry name" value="AraC_binding_2"/>
    <property type="match status" value="1"/>
</dbReference>
<name>A0ABQ4HMW1_9ACTN</name>
<accession>A0ABQ4HMW1</accession>
<dbReference type="InterPro" id="IPR035418">
    <property type="entry name" value="AraC-bd_2"/>
</dbReference>
<dbReference type="InterPro" id="IPR009057">
    <property type="entry name" value="Homeodomain-like_sf"/>
</dbReference>
<dbReference type="PANTHER" id="PTHR43280:SF31">
    <property type="entry name" value="TRANSCRIPTIONAL REGULATORY PROTEIN"/>
    <property type="match status" value="1"/>
</dbReference>
<dbReference type="Proteomes" id="UP000647017">
    <property type="component" value="Unassembled WGS sequence"/>
</dbReference>
<keyword evidence="3" id="KW-0804">Transcription</keyword>
<protein>
    <submittedName>
        <fullName evidence="5">AraC family transcriptional regulator</fullName>
    </submittedName>
</protein>
<dbReference type="Pfam" id="PF12833">
    <property type="entry name" value="HTH_18"/>
    <property type="match status" value="1"/>
</dbReference>
<comment type="caution">
    <text evidence="5">The sequence shown here is derived from an EMBL/GenBank/DDBJ whole genome shotgun (WGS) entry which is preliminary data.</text>
</comment>
<evidence type="ECO:0000313" key="6">
    <source>
        <dbReference type="Proteomes" id="UP000647017"/>
    </source>
</evidence>
<organism evidence="5 6">
    <name type="scientific">Micromonospora andamanensis</name>
    <dbReference type="NCBI Taxonomy" id="1287068"/>
    <lineage>
        <taxon>Bacteria</taxon>
        <taxon>Bacillati</taxon>
        <taxon>Actinomycetota</taxon>
        <taxon>Actinomycetes</taxon>
        <taxon>Micromonosporales</taxon>
        <taxon>Micromonosporaceae</taxon>
        <taxon>Micromonospora</taxon>
    </lineage>
</organism>
<dbReference type="InterPro" id="IPR020449">
    <property type="entry name" value="Tscrpt_reg_AraC-type_HTH"/>
</dbReference>
<proteinExistence type="predicted"/>
<sequence>MQTAETIRDTRTVAPHERFDYWQEVVNHSIVPLEMYSDHRADFDAAFRAVDLGVARATRFWYPTVEAHRTSKLIRQSDPGLYQLALVLRGEASVVQGRRDTAVLVNQFGFHDFSRPSRMFHAVNRPSRAQPTVITLTIPGALLPVEGKKLPRHAIAMSGHQGIGGLLARHLGQLTGHCEQYRPSDLARLGTVTLDLLGALLAHYLDTSNMLPPESRDRVLLARVHAHIERHLGDPGLSPPSIAEAHHMSVRSLHRLFNRERTTVAAWIRDRRLERCRRDLASSLAAHRPINMIAARWGFTNAAHFSRAFRSVYDMSPHEYRRHRDDSLPAPWHGSSTA</sequence>
<evidence type="ECO:0000256" key="1">
    <source>
        <dbReference type="ARBA" id="ARBA00023015"/>
    </source>
</evidence>
<gene>
    <name evidence="5" type="ORF">Van01_01920</name>
</gene>
<evidence type="ECO:0000313" key="5">
    <source>
        <dbReference type="EMBL" id="GIJ06978.1"/>
    </source>
</evidence>
<dbReference type="SUPFAM" id="SSF46689">
    <property type="entry name" value="Homeodomain-like"/>
    <property type="match status" value="1"/>
</dbReference>
<feature type="domain" description="HTH araC/xylS-type" evidence="4">
    <location>
        <begin position="222"/>
        <end position="323"/>
    </location>
</feature>